<dbReference type="EMBL" id="CP116968">
    <property type="protein sequence ID" value="WNM63892.1"/>
    <property type="molecule type" value="Genomic_DNA"/>
</dbReference>
<name>A0AA96GM82_9BACT</name>
<evidence type="ECO:0000256" key="1">
    <source>
        <dbReference type="SAM" id="Coils"/>
    </source>
</evidence>
<feature type="coiled-coil region" evidence="1">
    <location>
        <begin position="172"/>
        <end position="210"/>
    </location>
</feature>
<keyword evidence="3" id="KW-1185">Reference proteome</keyword>
<dbReference type="Pfam" id="PF09903">
    <property type="entry name" value="DUF2130"/>
    <property type="match status" value="1"/>
</dbReference>
<sequence>MTEPTIICPQCKTEIKLTESLAAPLLEATKREFEQRLAQKDADAAKRDAALREREALLAKSQERFEEQVADKLKLERSKIAAEEARKARLALSNDLDQKSKEIREIQEILKQKDEKLSEAQKVQADLLRKQRELDDAKRELDLTIEKRVQEGLTATRDQAKKEAEEGLKFKVMEKEQTIASMQKQIEELKRRAEQGSQQLQGEVQELELEAMLISKFPLDQVSPVAKGEHGGDVLHRVAGPFGQACGTILWESKRTKNWSDGWLIKLREDQRQAKAEIAIIVSQALPKEVETFEFIDGVWVTHPKVALPLAIAMRNTLMEVACARQASEGQQTKMEMVYQYLMGPRFRQRVQAIVEGFSSMKEDLDKERKVIMKQWAKREEQIDRVMMATVGMYGDLQGIAGKTLQEIEGLELQALNAPTDESDGKLL</sequence>
<keyword evidence="1" id="KW-0175">Coiled coil</keyword>
<accession>A0AA96GM82</accession>
<dbReference type="RefSeq" id="WP_312748675.1">
    <property type="nucleotide sequence ID" value="NZ_CP116968.1"/>
</dbReference>
<gene>
    <name evidence="2" type="ORF">PQG83_09080</name>
</gene>
<organism evidence="2 3">
    <name type="scientific">Candidatus Nitrospira neomarina</name>
    <dbReference type="NCBI Taxonomy" id="3020899"/>
    <lineage>
        <taxon>Bacteria</taxon>
        <taxon>Pseudomonadati</taxon>
        <taxon>Nitrospirota</taxon>
        <taxon>Nitrospiria</taxon>
        <taxon>Nitrospirales</taxon>
        <taxon>Nitrospiraceae</taxon>
        <taxon>Nitrospira</taxon>
    </lineage>
</organism>
<dbReference type="Proteomes" id="UP001302494">
    <property type="component" value="Chromosome"/>
</dbReference>
<dbReference type="AlphaFoldDB" id="A0AA96GM82"/>
<proteinExistence type="predicted"/>
<reference evidence="2 3" key="1">
    <citation type="submission" date="2023-01" db="EMBL/GenBank/DDBJ databases">
        <title>Cultivation and genomic characterization of new, ubiquitous marine nitrite-oxidizing bacteria from the Nitrospirales.</title>
        <authorList>
            <person name="Mueller A.J."/>
            <person name="Daebeler A."/>
            <person name="Herbold C.W."/>
            <person name="Kirkegaard R.H."/>
            <person name="Daims H."/>
        </authorList>
    </citation>
    <scope>NUCLEOTIDE SEQUENCE [LARGE SCALE GENOMIC DNA]</scope>
    <source>
        <strain evidence="2 3">DK</strain>
    </source>
</reference>
<feature type="coiled-coil region" evidence="1">
    <location>
        <begin position="82"/>
        <end position="147"/>
    </location>
</feature>
<evidence type="ECO:0000313" key="2">
    <source>
        <dbReference type="EMBL" id="WNM63892.1"/>
    </source>
</evidence>
<protein>
    <submittedName>
        <fullName evidence="2">DUF2130 domain-containing protein</fullName>
    </submittedName>
</protein>
<dbReference type="KEGG" id="nneo:PQG83_09080"/>
<evidence type="ECO:0000313" key="3">
    <source>
        <dbReference type="Proteomes" id="UP001302494"/>
    </source>
</evidence>
<dbReference type="InterPro" id="IPR019219">
    <property type="entry name" value="DUF2130"/>
</dbReference>